<evidence type="ECO:0000313" key="1">
    <source>
        <dbReference type="EMBL" id="MBP1968516.1"/>
    </source>
</evidence>
<dbReference type="RefSeq" id="WP_209461734.1">
    <property type="nucleotide sequence ID" value="NZ_CP110224.1"/>
</dbReference>
<reference evidence="1 2" key="1">
    <citation type="submission" date="2021-03" db="EMBL/GenBank/DDBJ databases">
        <title>Genomic Encyclopedia of Type Strains, Phase IV (KMG-IV): sequencing the most valuable type-strain genomes for metagenomic binning, comparative biology and taxonomic classification.</title>
        <authorList>
            <person name="Goeker M."/>
        </authorList>
    </citation>
    <scope>NUCLEOTIDE SEQUENCE [LARGE SCALE GENOMIC DNA]</scope>
    <source>
        <strain evidence="1 2">DSM 25609</strain>
    </source>
</reference>
<dbReference type="EMBL" id="JAGGKX010000002">
    <property type="protein sequence ID" value="MBP1968516.1"/>
    <property type="molecule type" value="Genomic_DNA"/>
</dbReference>
<comment type="caution">
    <text evidence="1">The sequence shown here is derived from an EMBL/GenBank/DDBJ whole genome shotgun (WGS) entry which is preliminary data.</text>
</comment>
<gene>
    <name evidence="1" type="ORF">J2Z83_000608</name>
</gene>
<organism evidence="1 2">
    <name type="scientific">Virgibacillus natechei</name>
    <dbReference type="NCBI Taxonomy" id="1216297"/>
    <lineage>
        <taxon>Bacteria</taxon>
        <taxon>Bacillati</taxon>
        <taxon>Bacillota</taxon>
        <taxon>Bacilli</taxon>
        <taxon>Bacillales</taxon>
        <taxon>Bacillaceae</taxon>
        <taxon>Virgibacillus</taxon>
    </lineage>
</organism>
<name>A0ABS4IDJ4_9BACI</name>
<sequence length="93" mass="11068">MEYISRDQFDDIVQDKQSIKVADLVYVLEEKMGYAVTLEKKTQLTEMQRKRMTDLIFSNEDILSQLRKAAQDQDYIENDEEAFEIIRRSRDGK</sequence>
<protein>
    <recommendedName>
        <fullName evidence="3">IDEAL domain-containing protein</fullName>
    </recommendedName>
</protein>
<proteinExistence type="predicted"/>
<keyword evidence="2" id="KW-1185">Reference proteome</keyword>
<evidence type="ECO:0008006" key="3">
    <source>
        <dbReference type="Google" id="ProtNLM"/>
    </source>
</evidence>
<accession>A0ABS4IDJ4</accession>
<evidence type="ECO:0000313" key="2">
    <source>
        <dbReference type="Proteomes" id="UP001519345"/>
    </source>
</evidence>
<dbReference type="Proteomes" id="UP001519345">
    <property type="component" value="Unassembled WGS sequence"/>
</dbReference>